<organism evidence="1 2">
    <name type="scientific">Sulfitobacter brevis</name>
    <dbReference type="NCBI Taxonomy" id="74348"/>
    <lineage>
        <taxon>Bacteria</taxon>
        <taxon>Pseudomonadati</taxon>
        <taxon>Pseudomonadota</taxon>
        <taxon>Alphaproteobacteria</taxon>
        <taxon>Rhodobacterales</taxon>
        <taxon>Roseobacteraceae</taxon>
        <taxon>Sulfitobacter</taxon>
    </lineage>
</organism>
<reference evidence="1 2" key="1">
    <citation type="submission" date="2016-10" db="EMBL/GenBank/DDBJ databases">
        <authorList>
            <person name="de Groot N.N."/>
        </authorList>
    </citation>
    <scope>NUCLEOTIDE SEQUENCE [LARGE SCALE GENOMIC DNA]</scope>
    <source>
        <strain evidence="1 2">DSM 11443</strain>
    </source>
</reference>
<dbReference type="OrthoDB" id="242138at2"/>
<gene>
    <name evidence="1" type="ORF">SAMN04488523_1407</name>
</gene>
<dbReference type="RefSeq" id="WP_093925594.1">
    <property type="nucleotide sequence ID" value="NZ_FOMW01000040.1"/>
</dbReference>
<dbReference type="InterPro" id="IPR041638">
    <property type="entry name" value="BaeRF_family11"/>
</dbReference>
<accession>A0A1I2H9J6</accession>
<proteinExistence type="predicted"/>
<sequence>MLYVDIPTNPEIRALIETRADACVSIYLPTTPETQNVTLSRISFGNLTRTALEQLDAAGFDKRRRAVLEEHFLALDEDNDFWRLQANGLAVLATPDSLRTFRLATEVTKTVEVSDRFRLKPLMRAMAFPQHAFVLALSENDVRLVEVFADHPATTLNLPALPDSATDATGRASINNPGMGTGHGNAQGQKWLLLKYLRKVDAALRPVLAGRETPLILAATEPLGPIFRAVNSYPGLLAEGISASPDRMSESALASAARLVLDGHYAARIETATALFHERAGSHRAISDLQAVARAATFGAVELLLVDIDEVVPGTVGETDGTVALATKPGAASYGVIDEITGRAILAGGKVLAVRREDMPDGAAVAAILRYPV</sequence>
<dbReference type="Proteomes" id="UP000198977">
    <property type="component" value="Unassembled WGS sequence"/>
</dbReference>
<dbReference type="STRING" id="74348.SAMN04488523_1407"/>
<name>A0A1I2H9J6_9RHOB</name>
<dbReference type="EMBL" id="FOMW01000040">
    <property type="protein sequence ID" value="SFF25647.1"/>
    <property type="molecule type" value="Genomic_DNA"/>
</dbReference>
<dbReference type="Pfam" id="PF18855">
    <property type="entry name" value="baeRF_family11"/>
    <property type="match status" value="1"/>
</dbReference>
<keyword evidence="2" id="KW-1185">Reference proteome</keyword>
<evidence type="ECO:0000313" key="2">
    <source>
        <dbReference type="Proteomes" id="UP000198977"/>
    </source>
</evidence>
<protein>
    <submittedName>
        <fullName evidence="1">Uncharacterized protein</fullName>
    </submittedName>
</protein>
<dbReference type="AlphaFoldDB" id="A0A1I2H9J6"/>
<evidence type="ECO:0000313" key="1">
    <source>
        <dbReference type="EMBL" id="SFF25647.1"/>
    </source>
</evidence>